<keyword evidence="4" id="KW-1003">Cell membrane</keyword>
<keyword evidence="9 11" id="KW-0472">Membrane</keyword>
<accession>A0A381NWG5</accession>
<dbReference type="PANTHER" id="PTHR34182:SF1">
    <property type="entry name" value="PROTEIN-EXPORT MEMBRANE PROTEIN SECG"/>
    <property type="match status" value="1"/>
</dbReference>
<feature type="non-terminal residue" evidence="12">
    <location>
        <position position="1"/>
    </location>
</feature>
<comment type="subcellular location">
    <subcellularLocation>
        <location evidence="1">Cell membrane</location>
        <topology evidence="1">Multi-pass membrane protein</topology>
    </subcellularLocation>
</comment>
<comment type="similarity">
    <text evidence="2">Belongs to the SecG family.</text>
</comment>
<evidence type="ECO:0000256" key="5">
    <source>
        <dbReference type="ARBA" id="ARBA00022692"/>
    </source>
</evidence>
<evidence type="ECO:0000313" key="12">
    <source>
        <dbReference type="EMBL" id="SUZ58900.1"/>
    </source>
</evidence>
<keyword evidence="3" id="KW-0813">Transport</keyword>
<protein>
    <recommendedName>
        <fullName evidence="13">Protein-export membrane protein SecG</fullName>
    </recommendedName>
</protein>
<dbReference type="GO" id="GO:0065002">
    <property type="term" value="P:intracellular protein transmembrane transport"/>
    <property type="evidence" value="ECO:0007669"/>
    <property type="project" value="TreeGrafter"/>
</dbReference>
<evidence type="ECO:0000256" key="10">
    <source>
        <dbReference type="SAM" id="MobiDB-lite"/>
    </source>
</evidence>
<evidence type="ECO:0000256" key="7">
    <source>
        <dbReference type="ARBA" id="ARBA00022989"/>
    </source>
</evidence>
<dbReference type="GO" id="GO:0015450">
    <property type="term" value="F:protein-transporting ATPase activity"/>
    <property type="evidence" value="ECO:0007669"/>
    <property type="project" value="InterPro"/>
</dbReference>
<dbReference type="NCBIfam" id="TIGR00810">
    <property type="entry name" value="secG"/>
    <property type="match status" value="1"/>
</dbReference>
<evidence type="ECO:0000256" key="8">
    <source>
        <dbReference type="ARBA" id="ARBA00023010"/>
    </source>
</evidence>
<evidence type="ECO:0008006" key="13">
    <source>
        <dbReference type="Google" id="ProtNLM"/>
    </source>
</evidence>
<feature type="transmembrane region" description="Helical" evidence="11">
    <location>
        <begin position="55"/>
        <end position="73"/>
    </location>
</feature>
<dbReference type="InterPro" id="IPR004692">
    <property type="entry name" value="SecG"/>
</dbReference>
<dbReference type="GO" id="GO:0043952">
    <property type="term" value="P:protein transport by the Sec complex"/>
    <property type="evidence" value="ECO:0007669"/>
    <property type="project" value="TreeGrafter"/>
</dbReference>
<dbReference type="PRINTS" id="PR01651">
    <property type="entry name" value="SECGEXPORT"/>
</dbReference>
<evidence type="ECO:0000256" key="11">
    <source>
        <dbReference type="SAM" id="Phobius"/>
    </source>
</evidence>
<evidence type="ECO:0000256" key="9">
    <source>
        <dbReference type="ARBA" id="ARBA00023136"/>
    </source>
</evidence>
<keyword evidence="8" id="KW-0811">Translocation</keyword>
<evidence type="ECO:0000256" key="2">
    <source>
        <dbReference type="ARBA" id="ARBA00008445"/>
    </source>
</evidence>
<reference evidence="12" key="1">
    <citation type="submission" date="2018-05" db="EMBL/GenBank/DDBJ databases">
        <authorList>
            <person name="Lanie J.A."/>
            <person name="Ng W.-L."/>
            <person name="Kazmierczak K.M."/>
            <person name="Andrzejewski T.M."/>
            <person name="Davidsen T.M."/>
            <person name="Wayne K.J."/>
            <person name="Tettelin H."/>
            <person name="Glass J.I."/>
            <person name="Rusch D."/>
            <person name="Podicherti R."/>
            <person name="Tsui H.-C.T."/>
            <person name="Winkler M.E."/>
        </authorList>
    </citation>
    <scope>NUCLEOTIDE SEQUENCE</scope>
</reference>
<dbReference type="Pfam" id="PF03840">
    <property type="entry name" value="SecG"/>
    <property type="match status" value="1"/>
</dbReference>
<organism evidence="12">
    <name type="scientific">marine metagenome</name>
    <dbReference type="NCBI Taxonomy" id="408172"/>
    <lineage>
        <taxon>unclassified sequences</taxon>
        <taxon>metagenomes</taxon>
        <taxon>ecological metagenomes</taxon>
    </lineage>
</organism>
<keyword evidence="6" id="KW-0653">Protein transport</keyword>
<evidence type="ECO:0000256" key="1">
    <source>
        <dbReference type="ARBA" id="ARBA00004651"/>
    </source>
</evidence>
<dbReference type="PANTHER" id="PTHR34182">
    <property type="entry name" value="PROTEIN-EXPORT MEMBRANE PROTEIN SECG"/>
    <property type="match status" value="1"/>
</dbReference>
<sequence>VLGFLITVHAIISLLLITVVLMQASQGGGLAGSIGGQTTNAIFGGRGAATALSKITTYLAVAFMGLALLISLVGSPGTGGTNSVIEQAQEERTLAPNTDGLALPTPPIQDSEKINN</sequence>
<name>A0A381NWG5_9ZZZZ</name>
<evidence type="ECO:0000256" key="3">
    <source>
        <dbReference type="ARBA" id="ARBA00022448"/>
    </source>
</evidence>
<evidence type="ECO:0000256" key="4">
    <source>
        <dbReference type="ARBA" id="ARBA00022475"/>
    </source>
</evidence>
<evidence type="ECO:0000256" key="6">
    <source>
        <dbReference type="ARBA" id="ARBA00022927"/>
    </source>
</evidence>
<proteinExistence type="inferred from homology"/>
<feature type="region of interest" description="Disordered" evidence="10">
    <location>
        <begin position="78"/>
        <end position="116"/>
    </location>
</feature>
<keyword evidence="5 11" id="KW-0812">Transmembrane</keyword>
<keyword evidence="7 11" id="KW-1133">Transmembrane helix</keyword>
<dbReference type="EMBL" id="UINC01000649">
    <property type="protein sequence ID" value="SUZ58900.1"/>
    <property type="molecule type" value="Genomic_DNA"/>
</dbReference>
<dbReference type="AlphaFoldDB" id="A0A381NWG5"/>
<gene>
    <name evidence="12" type="ORF">METZ01_LOCUS11754</name>
</gene>
<dbReference type="GO" id="GO:0005886">
    <property type="term" value="C:plasma membrane"/>
    <property type="evidence" value="ECO:0007669"/>
    <property type="project" value="UniProtKB-SubCell"/>
</dbReference>
<dbReference type="GO" id="GO:0009306">
    <property type="term" value="P:protein secretion"/>
    <property type="evidence" value="ECO:0007669"/>
    <property type="project" value="InterPro"/>
</dbReference>